<evidence type="ECO:0000313" key="5">
    <source>
        <dbReference type="RefSeq" id="XP_013782109.1"/>
    </source>
</evidence>
<dbReference type="InterPro" id="IPR001611">
    <property type="entry name" value="Leu-rich_rpt"/>
</dbReference>
<proteinExistence type="predicted"/>
<sequence>MLQHMKMPRTHFVILAVLCFAVDINDSGKVGPSGPGVYPTSGCPPPVAMLPCVCGGFSIITCSNVTDEKQLVSVFQQNFTDKGVFGSFFMENTPIKTIPSKVFGPVVRFRELNMDNNSMLEIIEEDAFSGLEETANAIYLRNCNIKSANIFKAVSKLISLTVIHLNDNQLTSVPNHAFENQELKAVFLQNNRITSIGGRAFEELRSIVQVDLSNNLISEITDNAFHLNFESSDIPAFVLINNSISDLPLHAFGELKTPFILVLNRNRMTSLKQEIFEPLLQFFSQKNAGHLYVEENSFCCDYRMKWLVEQKSYFKYISHIICQDGRNLKDYTVDQLGDCSSL</sequence>
<name>A0ABM1BHI7_LIMPO</name>
<accession>A0ABM1BHI7</accession>
<dbReference type="GeneID" id="106466374"/>
<evidence type="ECO:0000313" key="6">
    <source>
        <dbReference type="RefSeq" id="XP_013782110.1"/>
    </source>
</evidence>
<organism evidence="4 6">
    <name type="scientific">Limulus polyphemus</name>
    <name type="common">Atlantic horseshoe crab</name>
    <dbReference type="NCBI Taxonomy" id="6850"/>
    <lineage>
        <taxon>Eukaryota</taxon>
        <taxon>Metazoa</taxon>
        <taxon>Ecdysozoa</taxon>
        <taxon>Arthropoda</taxon>
        <taxon>Chelicerata</taxon>
        <taxon>Merostomata</taxon>
        <taxon>Xiphosura</taxon>
        <taxon>Limulidae</taxon>
        <taxon>Limulus</taxon>
    </lineage>
</organism>
<keyword evidence="1" id="KW-0433">Leucine-rich repeat</keyword>
<dbReference type="InterPro" id="IPR032675">
    <property type="entry name" value="LRR_dom_sf"/>
</dbReference>
<dbReference type="PANTHER" id="PTHR24366">
    <property type="entry name" value="IG(IMMUNOGLOBULIN) AND LRR(LEUCINE RICH REPEAT) DOMAINS"/>
    <property type="match status" value="1"/>
</dbReference>
<dbReference type="SUPFAM" id="SSF52058">
    <property type="entry name" value="L domain-like"/>
    <property type="match status" value="1"/>
</dbReference>
<dbReference type="SMART" id="SM00369">
    <property type="entry name" value="LRR_TYP"/>
    <property type="match status" value="3"/>
</dbReference>
<dbReference type="Gene3D" id="3.80.10.10">
    <property type="entry name" value="Ribonuclease Inhibitor"/>
    <property type="match status" value="2"/>
</dbReference>
<evidence type="ECO:0000256" key="3">
    <source>
        <dbReference type="SAM" id="SignalP"/>
    </source>
</evidence>
<evidence type="ECO:0000256" key="1">
    <source>
        <dbReference type="ARBA" id="ARBA00022614"/>
    </source>
</evidence>
<dbReference type="Proteomes" id="UP000694941">
    <property type="component" value="Unplaced"/>
</dbReference>
<dbReference type="RefSeq" id="XP_013782109.1">
    <property type="nucleotide sequence ID" value="XM_013926655.2"/>
</dbReference>
<gene>
    <name evidence="5 6" type="primary">LOC106466374</name>
</gene>
<feature type="chain" id="PRO_5045022020" evidence="3">
    <location>
        <begin position="28"/>
        <end position="342"/>
    </location>
</feature>
<dbReference type="Pfam" id="PF13855">
    <property type="entry name" value="LRR_8"/>
    <property type="match status" value="1"/>
</dbReference>
<keyword evidence="3" id="KW-0732">Signal</keyword>
<keyword evidence="4" id="KW-1185">Reference proteome</keyword>
<dbReference type="PANTHER" id="PTHR24366:SF96">
    <property type="entry name" value="LEUCINE RICH REPEAT CONTAINING 53"/>
    <property type="match status" value="1"/>
</dbReference>
<evidence type="ECO:0000313" key="4">
    <source>
        <dbReference type="Proteomes" id="UP000694941"/>
    </source>
</evidence>
<evidence type="ECO:0000256" key="2">
    <source>
        <dbReference type="ARBA" id="ARBA00022737"/>
    </source>
</evidence>
<reference evidence="5 6" key="1">
    <citation type="submission" date="2025-05" db="UniProtKB">
        <authorList>
            <consortium name="RefSeq"/>
        </authorList>
    </citation>
    <scope>IDENTIFICATION</scope>
    <source>
        <tissue evidence="5 6">Muscle</tissue>
    </source>
</reference>
<dbReference type="InterPro" id="IPR003591">
    <property type="entry name" value="Leu-rich_rpt_typical-subtyp"/>
</dbReference>
<keyword evidence="2" id="KW-0677">Repeat</keyword>
<feature type="signal peptide" evidence="3">
    <location>
        <begin position="1"/>
        <end position="27"/>
    </location>
</feature>
<protein>
    <submittedName>
        <fullName evidence="5 6">Oplophorus-luciferin 2-monooxygenase non-catalytic subunit-like</fullName>
    </submittedName>
</protein>
<dbReference type="RefSeq" id="XP_013782110.1">
    <property type="nucleotide sequence ID" value="XM_013926656.2"/>
</dbReference>
<dbReference type="PROSITE" id="PS51450">
    <property type="entry name" value="LRR"/>
    <property type="match status" value="1"/>
</dbReference>